<feature type="transmembrane region" description="Helical" evidence="7">
    <location>
        <begin position="274"/>
        <end position="298"/>
    </location>
</feature>
<comment type="subcellular location">
    <subcellularLocation>
        <location evidence="1">Cell membrane</location>
        <topology evidence="1">Multi-pass membrane protein</topology>
    </subcellularLocation>
</comment>
<dbReference type="Pfam" id="PF13347">
    <property type="entry name" value="MFS_2"/>
    <property type="match status" value="1"/>
</dbReference>
<accession>A0A1J5TF03</accession>
<keyword evidence="6 7" id="KW-0472">Membrane</keyword>
<feature type="transmembrane region" description="Helical" evidence="7">
    <location>
        <begin position="376"/>
        <end position="401"/>
    </location>
</feature>
<name>A0A1J5TF03_9ZZZZ</name>
<dbReference type="CDD" id="cd17332">
    <property type="entry name" value="MFS_MelB_like"/>
    <property type="match status" value="1"/>
</dbReference>
<dbReference type="AlphaFoldDB" id="A0A1J5TF03"/>
<organism evidence="8">
    <name type="scientific">mine drainage metagenome</name>
    <dbReference type="NCBI Taxonomy" id="410659"/>
    <lineage>
        <taxon>unclassified sequences</taxon>
        <taxon>metagenomes</taxon>
        <taxon>ecological metagenomes</taxon>
    </lineage>
</organism>
<evidence type="ECO:0000256" key="6">
    <source>
        <dbReference type="ARBA" id="ARBA00023136"/>
    </source>
</evidence>
<dbReference type="NCBIfam" id="TIGR00792">
    <property type="entry name" value="gph"/>
    <property type="match status" value="1"/>
</dbReference>
<evidence type="ECO:0000256" key="2">
    <source>
        <dbReference type="ARBA" id="ARBA00022448"/>
    </source>
</evidence>
<comment type="caution">
    <text evidence="8">The sequence shown here is derived from an EMBL/GenBank/DDBJ whole genome shotgun (WGS) entry which is preliminary data.</text>
</comment>
<feature type="transmembrane region" description="Helical" evidence="7">
    <location>
        <begin position="39"/>
        <end position="59"/>
    </location>
</feature>
<keyword evidence="2" id="KW-0813">Transport</keyword>
<proteinExistence type="predicted"/>
<dbReference type="PANTHER" id="PTHR11328">
    <property type="entry name" value="MAJOR FACILITATOR SUPERFAMILY DOMAIN-CONTAINING PROTEIN"/>
    <property type="match status" value="1"/>
</dbReference>
<evidence type="ECO:0000256" key="1">
    <source>
        <dbReference type="ARBA" id="ARBA00004651"/>
    </source>
</evidence>
<dbReference type="InterPro" id="IPR039672">
    <property type="entry name" value="MFS_2"/>
</dbReference>
<keyword evidence="3" id="KW-1003">Cell membrane</keyword>
<dbReference type="GO" id="GO:0006814">
    <property type="term" value="P:sodium ion transport"/>
    <property type="evidence" value="ECO:0007669"/>
    <property type="project" value="InterPro"/>
</dbReference>
<dbReference type="InterPro" id="IPR036259">
    <property type="entry name" value="MFS_trans_sf"/>
</dbReference>
<dbReference type="EMBL" id="MLJW01000010">
    <property type="protein sequence ID" value="OIR14909.1"/>
    <property type="molecule type" value="Genomic_DNA"/>
</dbReference>
<dbReference type="InterPro" id="IPR018043">
    <property type="entry name" value="Na/Gal_symport_CS"/>
</dbReference>
<feature type="transmembrane region" description="Helical" evidence="7">
    <location>
        <begin position="237"/>
        <end position="262"/>
    </location>
</feature>
<feature type="transmembrane region" description="Helical" evidence="7">
    <location>
        <begin position="155"/>
        <end position="175"/>
    </location>
</feature>
<dbReference type="PROSITE" id="PS00872">
    <property type="entry name" value="NA_GALACTOSIDE_SYMP"/>
    <property type="match status" value="1"/>
</dbReference>
<dbReference type="Gene3D" id="1.20.1250.20">
    <property type="entry name" value="MFS general substrate transporter like domains"/>
    <property type="match status" value="1"/>
</dbReference>
<dbReference type="InterPro" id="IPR001927">
    <property type="entry name" value="Na/Gal_symport"/>
</dbReference>
<keyword evidence="4 7" id="KW-0812">Transmembrane</keyword>
<gene>
    <name evidence="8" type="primary">yicJ_3</name>
    <name evidence="8" type="ORF">GALL_40250</name>
</gene>
<evidence type="ECO:0000256" key="3">
    <source>
        <dbReference type="ARBA" id="ARBA00022475"/>
    </source>
</evidence>
<evidence type="ECO:0000256" key="5">
    <source>
        <dbReference type="ARBA" id="ARBA00022989"/>
    </source>
</evidence>
<evidence type="ECO:0000256" key="7">
    <source>
        <dbReference type="SAM" id="Phobius"/>
    </source>
</evidence>
<feature type="transmembrane region" description="Helical" evidence="7">
    <location>
        <begin position="310"/>
        <end position="328"/>
    </location>
</feature>
<feature type="transmembrane region" description="Helical" evidence="7">
    <location>
        <begin position="334"/>
        <end position="355"/>
    </location>
</feature>
<dbReference type="SUPFAM" id="SSF103473">
    <property type="entry name" value="MFS general substrate transporter"/>
    <property type="match status" value="1"/>
</dbReference>
<dbReference type="PANTHER" id="PTHR11328:SF24">
    <property type="entry name" value="MAJOR FACILITATOR SUPERFAMILY (MFS) PROFILE DOMAIN-CONTAINING PROTEIN"/>
    <property type="match status" value="1"/>
</dbReference>
<dbReference type="GO" id="GO:0005886">
    <property type="term" value="C:plasma membrane"/>
    <property type="evidence" value="ECO:0007669"/>
    <property type="project" value="UniProtKB-SubCell"/>
</dbReference>
<feature type="transmembrane region" description="Helical" evidence="7">
    <location>
        <begin position="187"/>
        <end position="208"/>
    </location>
</feature>
<evidence type="ECO:0000256" key="4">
    <source>
        <dbReference type="ARBA" id="ARBA00022692"/>
    </source>
</evidence>
<protein>
    <submittedName>
        <fullName evidence="8">Inner membrane symporter YicJ</fullName>
    </submittedName>
</protein>
<keyword evidence="5 7" id="KW-1133">Transmembrane helix</keyword>
<feature type="transmembrane region" description="Helical" evidence="7">
    <location>
        <begin position="421"/>
        <end position="443"/>
    </location>
</feature>
<feature type="transmembrane region" description="Helical" evidence="7">
    <location>
        <begin position="116"/>
        <end position="134"/>
    </location>
</feature>
<evidence type="ECO:0000313" key="8">
    <source>
        <dbReference type="EMBL" id="OIR14909.1"/>
    </source>
</evidence>
<reference evidence="8" key="1">
    <citation type="submission" date="2016-10" db="EMBL/GenBank/DDBJ databases">
        <title>Sequence of Gallionella enrichment culture.</title>
        <authorList>
            <person name="Poehlein A."/>
            <person name="Muehling M."/>
            <person name="Daniel R."/>
        </authorList>
    </citation>
    <scope>NUCLEOTIDE SEQUENCE</scope>
</reference>
<feature type="transmembrane region" description="Helical" evidence="7">
    <location>
        <begin position="87"/>
        <end position="104"/>
    </location>
</feature>
<dbReference type="GO" id="GO:0015293">
    <property type="term" value="F:symporter activity"/>
    <property type="evidence" value="ECO:0007669"/>
    <property type="project" value="InterPro"/>
</dbReference>
<dbReference type="GO" id="GO:0008643">
    <property type="term" value="P:carbohydrate transport"/>
    <property type="evidence" value="ECO:0007669"/>
    <property type="project" value="InterPro"/>
</dbReference>
<sequence>MTPSETASAPRLSFTEKLAYGFGDTASNFFFQAFNLFLVFYYTDIFGLAPAAVGTLMLVTRGLDAVMDPVVGILADRTRSRWGKFRPYILFGAVPYGVMGYLMFAGPNLSAHGKLVYAYVTYILMWVAYTAINIPYSALMGVMSPSSEDRTSLSAFRFSCAFTGAFLVSSFTLPLKNFLGGSNPENGFRYTMAIFAVISVAMFLFTFAKTRERVEPPKNQEVSLKKDLKGLSQNKPWLVLFFAAFLTLANVGMRNAAIVYYFKYNVGDNGHKVFLIFDSTSLFMSIGALVFIAGAFSTKLFTRYFSRRKLMIVLTSINAVGMAAFYFVDPKNLLALNLLNIVATFAAGPTPAIVWSMYADTADYGEWKFGRRSTGLVFSAAVFAQKIGLAVGSALLGWSLTYYGFVPNAVQTARAQHGINLMFSLLPGLLGLLSGLVIIWYTLDESQVKQVERELAERKLAASDAAA</sequence>